<protein>
    <submittedName>
        <fullName evidence="1">Uncharacterized protein</fullName>
    </submittedName>
</protein>
<dbReference type="Gene3D" id="3.10.470.10">
    <property type="entry name" value="Chromosomal protein MC1"/>
    <property type="match status" value="1"/>
</dbReference>
<sequence>MIYNYYTLIDFPSKGDTFGNYKARSPSQAAKKIINKLAKMNDIHNNKLANTQLIVINIRNTKSNKEHKYVGTRIKLANPIEVMYPNNRIVKHWFKTVVSDYDKYYGN</sequence>
<evidence type="ECO:0000313" key="1">
    <source>
        <dbReference type="EMBL" id="QHU01751.1"/>
    </source>
</evidence>
<organism evidence="1">
    <name type="scientific">viral metagenome</name>
    <dbReference type="NCBI Taxonomy" id="1070528"/>
    <lineage>
        <taxon>unclassified sequences</taxon>
        <taxon>metagenomes</taxon>
        <taxon>organismal metagenomes</taxon>
    </lineage>
</organism>
<name>A0A6C0JAD0_9ZZZZ</name>
<dbReference type="SUPFAM" id="SSF102875">
    <property type="entry name" value="Chromosomal protein MC1"/>
    <property type="match status" value="1"/>
</dbReference>
<dbReference type="GO" id="GO:0042262">
    <property type="term" value="P:DNA protection"/>
    <property type="evidence" value="ECO:0007669"/>
    <property type="project" value="InterPro"/>
</dbReference>
<dbReference type="EMBL" id="MN740347">
    <property type="protein sequence ID" value="QHU01751.1"/>
    <property type="molecule type" value="Genomic_DNA"/>
</dbReference>
<dbReference type="AlphaFoldDB" id="A0A6C0JAD0"/>
<proteinExistence type="predicted"/>
<accession>A0A6C0JAD0</accession>
<dbReference type="InterPro" id="IPR036620">
    <property type="entry name" value="MC1_sf"/>
</dbReference>
<reference evidence="1" key="1">
    <citation type="journal article" date="2020" name="Nature">
        <title>Giant virus diversity and host interactions through global metagenomics.</title>
        <authorList>
            <person name="Schulz F."/>
            <person name="Roux S."/>
            <person name="Paez-Espino D."/>
            <person name="Jungbluth S."/>
            <person name="Walsh D.A."/>
            <person name="Denef V.J."/>
            <person name="McMahon K.D."/>
            <person name="Konstantinidis K.T."/>
            <person name="Eloe-Fadrosh E.A."/>
            <person name="Kyrpides N.C."/>
            <person name="Woyke T."/>
        </authorList>
    </citation>
    <scope>NUCLEOTIDE SEQUENCE</scope>
    <source>
        <strain evidence="1">GVMAG-M-3300025874-2</strain>
    </source>
</reference>